<comment type="function">
    <text evidence="4">Responsible for synthesis of pseudouridine from uracil-13 in transfer RNAs.</text>
</comment>
<proteinExistence type="inferred from homology"/>
<dbReference type="InterPro" id="IPR011760">
    <property type="entry name" value="PsdUridine_synth_TruD_insert"/>
</dbReference>
<evidence type="ECO:0000313" key="7">
    <source>
        <dbReference type="Proteomes" id="UP001165393"/>
    </source>
</evidence>
<sequence length="345" mass="38843">MMNQFSYRFGQPEHTAHIRTEPADFKVQEMIRVQPDGEGEHVWMNIRKQGMNTQFLAKRLAKWAGVPEKQVSYAGLKDRHAVTEQWFSVQMPGRETPDVELLNDEEVIVLSAQRHSQKLRSAVLAANRFELRLRNVSDVASVEQRWHSIVQGVPNYFGEQRFGINGGNIAKAERMFAGQRVKRPLQSIYISSVRSLMFNEIVSRRLDQGIFDRLIPGDIMMLSGSNSTFEQKGEDDLVDRLNSGDIQLTAPLWGEGRDPLVADYAELVAEVTSKHPTLIEGLKSVRARLAFRPIQLKPESCSINAEGNDIVVGFVLPSGSFATSILRELVDYKDISGEALHAHSD</sequence>
<dbReference type="InterPro" id="IPR020103">
    <property type="entry name" value="PsdUridine_synth_cat_dom_sf"/>
</dbReference>
<dbReference type="InterPro" id="IPR042214">
    <property type="entry name" value="TruD_catalytic"/>
</dbReference>
<dbReference type="SUPFAM" id="SSF55120">
    <property type="entry name" value="Pseudouridine synthase"/>
    <property type="match status" value="1"/>
</dbReference>
<protein>
    <recommendedName>
        <fullName evidence="4">tRNA pseudouridine synthase D</fullName>
        <ecNumber evidence="4">5.4.99.27</ecNumber>
    </recommendedName>
    <alternativeName>
        <fullName evidence="4">tRNA pseudouridine(13) synthase</fullName>
    </alternativeName>
    <alternativeName>
        <fullName evidence="4">tRNA pseudouridylate synthase D</fullName>
    </alternativeName>
    <alternativeName>
        <fullName evidence="4">tRNA-uridine isomerase D</fullName>
    </alternativeName>
</protein>
<evidence type="ECO:0000256" key="1">
    <source>
        <dbReference type="ARBA" id="ARBA00007953"/>
    </source>
</evidence>
<keyword evidence="3 4" id="KW-0413">Isomerase</keyword>
<dbReference type="PROSITE" id="PS50984">
    <property type="entry name" value="TRUD"/>
    <property type="match status" value="1"/>
</dbReference>
<dbReference type="InterPro" id="IPR001656">
    <property type="entry name" value="PsdUridine_synth_TruD"/>
</dbReference>
<dbReference type="Gene3D" id="3.30.2350.20">
    <property type="entry name" value="TruD, catalytic domain"/>
    <property type="match status" value="1"/>
</dbReference>
<dbReference type="HAMAP" id="MF_01082">
    <property type="entry name" value="TruD"/>
    <property type="match status" value="1"/>
</dbReference>
<dbReference type="EC" id="5.4.99.27" evidence="4"/>
<comment type="similarity">
    <text evidence="1 4">Belongs to the pseudouridine synthase TruD family.</text>
</comment>
<dbReference type="CDD" id="cd02575">
    <property type="entry name" value="PseudoU_synth_EcTruD"/>
    <property type="match status" value="1"/>
</dbReference>
<dbReference type="RefSeq" id="WP_251260187.1">
    <property type="nucleotide sequence ID" value="NZ_JAMQGP010000001.1"/>
</dbReference>
<organism evidence="6 7">
    <name type="scientific">Echinimonas agarilytica</name>
    <dbReference type="NCBI Taxonomy" id="1215918"/>
    <lineage>
        <taxon>Bacteria</taxon>
        <taxon>Pseudomonadati</taxon>
        <taxon>Pseudomonadota</taxon>
        <taxon>Gammaproteobacteria</taxon>
        <taxon>Alteromonadales</taxon>
        <taxon>Echinimonadaceae</taxon>
        <taxon>Echinimonas</taxon>
    </lineage>
</organism>
<dbReference type="Proteomes" id="UP001165393">
    <property type="component" value="Unassembled WGS sequence"/>
</dbReference>
<comment type="catalytic activity">
    <reaction evidence="4">
        <text>uridine(13) in tRNA = pseudouridine(13) in tRNA</text>
        <dbReference type="Rhea" id="RHEA:42540"/>
        <dbReference type="Rhea" id="RHEA-COMP:10105"/>
        <dbReference type="Rhea" id="RHEA-COMP:10106"/>
        <dbReference type="ChEBI" id="CHEBI:65314"/>
        <dbReference type="ChEBI" id="CHEBI:65315"/>
        <dbReference type="EC" id="5.4.99.27"/>
    </reaction>
</comment>
<evidence type="ECO:0000313" key="6">
    <source>
        <dbReference type="EMBL" id="MCM2678837.1"/>
    </source>
</evidence>
<dbReference type="Pfam" id="PF01142">
    <property type="entry name" value="TruD"/>
    <property type="match status" value="2"/>
</dbReference>
<dbReference type="InterPro" id="IPR020119">
    <property type="entry name" value="PsdUridine_synth_TruD_CS"/>
</dbReference>
<dbReference type="EMBL" id="JAMQGP010000001">
    <property type="protein sequence ID" value="MCM2678837.1"/>
    <property type="molecule type" value="Genomic_DNA"/>
</dbReference>
<dbReference type="GO" id="GO:0031119">
    <property type="term" value="P:tRNA pseudouridine synthesis"/>
    <property type="evidence" value="ECO:0007669"/>
    <property type="project" value="UniProtKB-UniRule"/>
</dbReference>
<dbReference type="PANTHER" id="PTHR47811">
    <property type="entry name" value="TRNA PSEUDOURIDINE SYNTHASE D"/>
    <property type="match status" value="1"/>
</dbReference>
<gene>
    <name evidence="4" type="primary">truD</name>
    <name evidence="6" type="ORF">NAF29_03995</name>
</gene>
<keyword evidence="2 4" id="KW-0819">tRNA processing</keyword>
<dbReference type="AlphaFoldDB" id="A0AA41W4L6"/>
<feature type="domain" description="TRUD" evidence="5">
    <location>
        <begin position="152"/>
        <end position="297"/>
    </location>
</feature>
<evidence type="ECO:0000256" key="4">
    <source>
        <dbReference type="HAMAP-Rule" id="MF_01082"/>
    </source>
</evidence>
<dbReference type="GO" id="GO:0160150">
    <property type="term" value="F:tRNA pseudouridine(13) synthase activity"/>
    <property type="evidence" value="ECO:0007669"/>
    <property type="project" value="UniProtKB-EC"/>
</dbReference>
<name>A0AA41W4L6_9GAMM</name>
<dbReference type="GO" id="GO:0003723">
    <property type="term" value="F:RNA binding"/>
    <property type="evidence" value="ECO:0007669"/>
    <property type="project" value="InterPro"/>
</dbReference>
<comment type="caution">
    <text evidence="6">The sequence shown here is derived from an EMBL/GenBank/DDBJ whole genome shotgun (WGS) entry which is preliminary data.</text>
</comment>
<dbReference type="InterPro" id="IPR050170">
    <property type="entry name" value="TruD_pseudoU_synthase"/>
</dbReference>
<evidence type="ECO:0000256" key="2">
    <source>
        <dbReference type="ARBA" id="ARBA00022694"/>
    </source>
</evidence>
<dbReference type="GO" id="GO:0005829">
    <property type="term" value="C:cytosol"/>
    <property type="evidence" value="ECO:0007669"/>
    <property type="project" value="TreeGrafter"/>
</dbReference>
<feature type="active site" description="Nucleophile" evidence="4">
    <location>
        <position position="78"/>
    </location>
</feature>
<evidence type="ECO:0000259" key="5">
    <source>
        <dbReference type="PROSITE" id="PS50984"/>
    </source>
</evidence>
<dbReference type="PANTHER" id="PTHR47811:SF1">
    <property type="entry name" value="TRNA PSEUDOURIDINE SYNTHASE D"/>
    <property type="match status" value="1"/>
</dbReference>
<keyword evidence="7" id="KW-1185">Reference proteome</keyword>
<evidence type="ECO:0000256" key="3">
    <source>
        <dbReference type="ARBA" id="ARBA00023235"/>
    </source>
</evidence>
<dbReference type="PROSITE" id="PS01268">
    <property type="entry name" value="UPF0024"/>
    <property type="match status" value="1"/>
</dbReference>
<dbReference type="Gene3D" id="3.30.2340.10">
    <property type="entry name" value="TruD, insertion domain"/>
    <property type="match status" value="1"/>
</dbReference>
<accession>A0AA41W4L6</accession>
<dbReference type="InterPro" id="IPR043165">
    <property type="entry name" value="TruD_insert_sf"/>
</dbReference>
<reference evidence="6 7" key="1">
    <citation type="journal article" date="2013" name="Antonie Van Leeuwenhoek">
        <title>Echinimonas agarilytica gen. nov., sp. nov., a new gammaproteobacterium isolated from the sea urchin Strongylocentrotus intermedius.</title>
        <authorList>
            <person name="Nedashkovskaya O.I."/>
            <person name="Stenkova A.M."/>
            <person name="Zhukova N.V."/>
            <person name="Van Trappen S."/>
            <person name="Lee J.S."/>
            <person name="Kim S.B."/>
        </authorList>
    </citation>
    <scope>NUCLEOTIDE SEQUENCE [LARGE SCALE GENOMIC DNA]</scope>
    <source>
        <strain evidence="6 7">KMM 6351</strain>
    </source>
</reference>